<feature type="transmembrane region" description="Helical" evidence="7">
    <location>
        <begin position="399"/>
        <end position="418"/>
    </location>
</feature>
<dbReference type="Gene3D" id="1.20.1250.20">
    <property type="entry name" value="MFS general substrate transporter like domains"/>
    <property type="match status" value="1"/>
</dbReference>
<accession>A0ABN6DK48</accession>
<feature type="transmembrane region" description="Helical" evidence="7">
    <location>
        <begin position="463"/>
        <end position="485"/>
    </location>
</feature>
<dbReference type="CDD" id="cd17321">
    <property type="entry name" value="MFS_MMR_MDR_like"/>
    <property type="match status" value="1"/>
</dbReference>
<dbReference type="PANTHER" id="PTHR42718">
    <property type="entry name" value="MAJOR FACILITATOR SUPERFAMILY MULTIDRUG TRANSPORTER MFSC"/>
    <property type="match status" value="1"/>
</dbReference>
<feature type="transmembrane region" description="Helical" evidence="7">
    <location>
        <begin position="100"/>
        <end position="121"/>
    </location>
</feature>
<feature type="transmembrane region" description="Helical" evidence="7">
    <location>
        <begin position="224"/>
        <end position="242"/>
    </location>
</feature>
<keyword evidence="10" id="KW-1185">Reference proteome</keyword>
<dbReference type="Pfam" id="PF07690">
    <property type="entry name" value="MFS_1"/>
    <property type="match status" value="1"/>
</dbReference>
<evidence type="ECO:0000256" key="4">
    <source>
        <dbReference type="ARBA" id="ARBA00022692"/>
    </source>
</evidence>
<dbReference type="Proteomes" id="UP000677515">
    <property type="component" value="Chromosome"/>
</dbReference>
<dbReference type="InterPro" id="IPR036259">
    <property type="entry name" value="MFS_trans_sf"/>
</dbReference>
<keyword evidence="4 7" id="KW-0812">Transmembrane</keyword>
<protein>
    <submittedName>
        <fullName evidence="9">MFS transporter</fullName>
    </submittedName>
</protein>
<dbReference type="EMBL" id="AP024329">
    <property type="protein sequence ID" value="BCQ35039.1"/>
    <property type="molecule type" value="Genomic_DNA"/>
</dbReference>
<dbReference type="PRINTS" id="PR01036">
    <property type="entry name" value="TCRTETB"/>
</dbReference>
<keyword evidence="6 7" id="KW-0472">Membrane</keyword>
<dbReference type="SUPFAM" id="SSF103473">
    <property type="entry name" value="MFS general substrate transporter"/>
    <property type="match status" value="1"/>
</dbReference>
<evidence type="ECO:0000256" key="1">
    <source>
        <dbReference type="ARBA" id="ARBA00004651"/>
    </source>
</evidence>
<keyword evidence="5 7" id="KW-1133">Transmembrane helix</keyword>
<comment type="subcellular location">
    <subcellularLocation>
        <location evidence="1">Cell membrane</location>
        <topology evidence="1">Multi-pass membrane protein</topology>
    </subcellularLocation>
</comment>
<dbReference type="InterPro" id="IPR020846">
    <property type="entry name" value="MFS_dom"/>
</dbReference>
<dbReference type="PANTHER" id="PTHR42718:SF47">
    <property type="entry name" value="METHYL VIOLOGEN RESISTANCE PROTEIN SMVA"/>
    <property type="match status" value="1"/>
</dbReference>
<evidence type="ECO:0000256" key="5">
    <source>
        <dbReference type="ARBA" id="ARBA00022989"/>
    </source>
</evidence>
<evidence type="ECO:0000256" key="3">
    <source>
        <dbReference type="ARBA" id="ARBA00022475"/>
    </source>
</evidence>
<gene>
    <name evidence="9" type="ORF">ERHA53_23820</name>
</gene>
<proteinExistence type="predicted"/>
<dbReference type="PROSITE" id="PS50850">
    <property type="entry name" value="MFS"/>
    <property type="match status" value="1"/>
</dbReference>
<feature type="domain" description="Major facilitator superfamily (MFS) profile" evidence="8">
    <location>
        <begin position="9"/>
        <end position="490"/>
    </location>
</feature>
<dbReference type="RefSeq" id="WP_213202045.1">
    <property type="nucleotide sequence ID" value="NZ_AP024329.1"/>
</dbReference>
<sequence length="490" mass="51011">MSSSFRWVILAVISSALLLVVIDMTVLYTALPRLTHDLQATATQKLWIVNAYPLTMAGLLISMGVLNDRIGARCFFILGLVIFGIASLAAAFSVTAEMLIASRALLAVGAAMMMPATMTIVRRAFDDPAERSLAIGIWAAVASGGAALGPVIGGLLLEYFWWGSVFLINVPIVVLVLLFSLKLIPPIPGDHTRVFSLTAAVQIMAGLTGLIYAMKEFSKPSPQLSIAVIAGVTGVMMTLLFVRKQQRSASPMLDLALFSNRFFTAGVIAAMVSVACVIGVELAVTQRLQLVLSMSPLLAGLFILPLPLASFIAGPAVGWLVPHIGSLRAIQYSLVLSAAGLAVYLMVYDSALWMTVVALALTGAGLGGAMTAASTAIILNSPENSSGTAASIEGVAFEFGGAIGITILGGILAALYSYDMSAIPHLPALAQDSIDGALIAAGSLIPAEGRELLNLAEAAFSRGFVSVIGTSIVALLLTGGVLAMYTRKKV</sequence>
<evidence type="ECO:0000256" key="2">
    <source>
        <dbReference type="ARBA" id="ARBA00022448"/>
    </source>
</evidence>
<evidence type="ECO:0000259" key="8">
    <source>
        <dbReference type="PROSITE" id="PS50850"/>
    </source>
</evidence>
<keyword evidence="2" id="KW-0813">Transport</keyword>
<dbReference type="InterPro" id="IPR011701">
    <property type="entry name" value="MFS"/>
</dbReference>
<evidence type="ECO:0000256" key="7">
    <source>
        <dbReference type="SAM" id="Phobius"/>
    </source>
</evidence>
<keyword evidence="3" id="KW-1003">Cell membrane</keyword>
<organism evidence="9 10">
    <name type="scientific">Erwinia rhapontici</name>
    <name type="common">Pectobacterium rhapontici</name>
    <dbReference type="NCBI Taxonomy" id="55212"/>
    <lineage>
        <taxon>Bacteria</taxon>
        <taxon>Pseudomonadati</taxon>
        <taxon>Pseudomonadota</taxon>
        <taxon>Gammaproteobacteria</taxon>
        <taxon>Enterobacterales</taxon>
        <taxon>Erwiniaceae</taxon>
        <taxon>Erwinia</taxon>
    </lineage>
</organism>
<dbReference type="Gene3D" id="1.20.1720.10">
    <property type="entry name" value="Multidrug resistance protein D"/>
    <property type="match status" value="1"/>
</dbReference>
<feature type="transmembrane region" description="Helical" evidence="7">
    <location>
        <begin position="159"/>
        <end position="181"/>
    </location>
</feature>
<feature type="transmembrane region" description="Helical" evidence="7">
    <location>
        <begin position="329"/>
        <end position="347"/>
    </location>
</feature>
<name>A0ABN6DK48_ERWRD</name>
<evidence type="ECO:0000256" key="6">
    <source>
        <dbReference type="ARBA" id="ARBA00023136"/>
    </source>
</evidence>
<feature type="transmembrane region" description="Helical" evidence="7">
    <location>
        <begin position="46"/>
        <end position="67"/>
    </location>
</feature>
<feature type="transmembrane region" description="Helical" evidence="7">
    <location>
        <begin position="133"/>
        <end position="153"/>
    </location>
</feature>
<reference evidence="9 10" key="1">
    <citation type="submission" date="2021-01" db="EMBL/GenBank/DDBJ databases">
        <title>Complete genome sequence of Erwinia rhapontici MAFF 311153.</title>
        <authorList>
            <person name="Morohoshi T."/>
            <person name="Someya N."/>
        </authorList>
    </citation>
    <scope>NUCLEOTIDE SEQUENCE [LARGE SCALE GENOMIC DNA]</scope>
    <source>
        <strain evidence="9 10">MAFF 311153</strain>
    </source>
</reference>
<feature type="transmembrane region" description="Helical" evidence="7">
    <location>
        <begin position="74"/>
        <end position="94"/>
    </location>
</feature>
<feature type="transmembrane region" description="Helical" evidence="7">
    <location>
        <begin position="353"/>
        <end position="379"/>
    </location>
</feature>
<feature type="transmembrane region" description="Helical" evidence="7">
    <location>
        <begin position="297"/>
        <end position="322"/>
    </location>
</feature>
<feature type="transmembrane region" description="Helical" evidence="7">
    <location>
        <begin position="7"/>
        <end position="31"/>
    </location>
</feature>
<evidence type="ECO:0000313" key="10">
    <source>
        <dbReference type="Proteomes" id="UP000677515"/>
    </source>
</evidence>
<evidence type="ECO:0000313" key="9">
    <source>
        <dbReference type="EMBL" id="BCQ35039.1"/>
    </source>
</evidence>
<feature type="transmembrane region" description="Helical" evidence="7">
    <location>
        <begin position="193"/>
        <end position="212"/>
    </location>
</feature>
<feature type="transmembrane region" description="Helical" evidence="7">
    <location>
        <begin position="262"/>
        <end position="285"/>
    </location>
</feature>